<evidence type="ECO:0000313" key="2">
    <source>
        <dbReference type="Proteomes" id="UP000887566"/>
    </source>
</evidence>
<keyword evidence="1" id="KW-0472">Membrane</keyword>
<feature type="transmembrane region" description="Helical" evidence="1">
    <location>
        <begin position="113"/>
        <end position="130"/>
    </location>
</feature>
<evidence type="ECO:0000313" key="3">
    <source>
        <dbReference type="WBParaSite" id="PSAMB.scaffold12781size2589.g35084.t1"/>
    </source>
</evidence>
<name>A0A914UV02_9BILA</name>
<dbReference type="WBParaSite" id="PSAMB.scaffold12781size2589.g35084.t1">
    <property type="protein sequence ID" value="PSAMB.scaffold12781size2589.g35084.t1"/>
    <property type="gene ID" value="PSAMB.scaffold12781size2589.g35084"/>
</dbReference>
<reference evidence="3" key="1">
    <citation type="submission" date="2022-11" db="UniProtKB">
        <authorList>
            <consortium name="WormBaseParasite"/>
        </authorList>
    </citation>
    <scope>IDENTIFICATION</scope>
</reference>
<proteinExistence type="predicted"/>
<sequence length="132" mass="14508">MAQLSDITDADAFPSLDRDTVSIRMVQARRRELHLTSLKADAEYIVQVQPISTIGVGDAVHRVFMASESDWIPAAIPDNPTLVYHTDDQAVANHNELPMERTSSSSVAISCKLAINSTLLLLLLLLVVNIRL</sequence>
<organism evidence="2 3">
    <name type="scientific">Plectus sambesii</name>
    <dbReference type="NCBI Taxonomy" id="2011161"/>
    <lineage>
        <taxon>Eukaryota</taxon>
        <taxon>Metazoa</taxon>
        <taxon>Ecdysozoa</taxon>
        <taxon>Nematoda</taxon>
        <taxon>Chromadorea</taxon>
        <taxon>Plectida</taxon>
        <taxon>Plectina</taxon>
        <taxon>Plectoidea</taxon>
        <taxon>Plectidae</taxon>
        <taxon>Plectus</taxon>
    </lineage>
</organism>
<keyword evidence="2" id="KW-1185">Reference proteome</keyword>
<dbReference type="Proteomes" id="UP000887566">
    <property type="component" value="Unplaced"/>
</dbReference>
<evidence type="ECO:0000256" key="1">
    <source>
        <dbReference type="SAM" id="Phobius"/>
    </source>
</evidence>
<protein>
    <submittedName>
        <fullName evidence="3">Uncharacterized protein</fullName>
    </submittedName>
</protein>
<keyword evidence="1" id="KW-0812">Transmembrane</keyword>
<dbReference type="AlphaFoldDB" id="A0A914UV02"/>
<accession>A0A914UV02</accession>
<keyword evidence="1" id="KW-1133">Transmembrane helix</keyword>